<proteinExistence type="predicted"/>
<dbReference type="Proteomes" id="UP001283361">
    <property type="component" value="Unassembled WGS sequence"/>
</dbReference>
<feature type="compositionally biased region" description="Polar residues" evidence="1">
    <location>
        <begin position="27"/>
        <end position="42"/>
    </location>
</feature>
<protein>
    <submittedName>
        <fullName evidence="2">Uncharacterized protein</fullName>
    </submittedName>
</protein>
<organism evidence="2 3">
    <name type="scientific">Elysia crispata</name>
    <name type="common">lettuce slug</name>
    <dbReference type="NCBI Taxonomy" id="231223"/>
    <lineage>
        <taxon>Eukaryota</taxon>
        <taxon>Metazoa</taxon>
        <taxon>Spiralia</taxon>
        <taxon>Lophotrochozoa</taxon>
        <taxon>Mollusca</taxon>
        <taxon>Gastropoda</taxon>
        <taxon>Heterobranchia</taxon>
        <taxon>Euthyneura</taxon>
        <taxon>Panpulmonata</taxon>
        <taxon>Sacoglossa</taxon>
        <taxon>Placobranchoidea</taxon>
        <taxon>Plakobranchidae</taxon>
        <taxon>Elysia</taxon>
    </lineage>
</organism>
<accession>A0AAE1CPU7</accession>
<evidence type="ECO:0000256" key="1">
    <source>
        <dbReference type="SAM" id="MobiDB-lite"/>
    </source>
</evidence>
<name>A0AAE1CPU7_9GAST</name>
<dbReference type="AlphaFoldDB" id="A0AAE1CPU7"/>
<gene>
    <name evidence="2" type="ORF">RRG08_012814</name>
</gene>
<reference evidence="2" key="1">
    <citation type="journal article" date="2023" name="G3 (Bethesda)">
        <title>A reference genome for the long-term kleptoplast-retaining sea slug Elysia crispata morphotype clarki.</title>
        <authorList>
            <person name="Eastman K.E."/>
            <person name="Pendleton A.L."/>
            <person name="Shaikh M.A."/>
            <person name="Suttiyut T."/>
            <person name="Ogas R."/>
            <person name="Tomko P."/>
            <person name="Gavelis G."/>
            <person name="Widhalm J.R."/>
            <person name="Wisecaver J.H."/>
        </authorList>
    </citation>
    <scope>NUCLEOTIDE SEQUENCE</scope>
    <source>
        <strain evidence="2">ECLA1</strain>
    </source>
</reference>
<keyword evidence="3" id="KW-1185">Reference proteome</keyword>
<sequence length="70" mass="8169">MCIGDSGLISLSLKFFFSERWHNTLKASQSNRRQHQHPTPQRTRALPGLQDEDRCDPDFGHGYRYSGEYQ</sequence>
<evidence type="ECO:0000313" key="2">
    <source>
        <dbReference type="EMBL" id="KAK3725732.1"/>
    </source>
</evidence>
<comment type="caution">
    <text evidence="2">The sequence shown here is derived from an EMBL/GenBank/DDBJ whole genome shotgun (WGS) entry which is preliminary data.</text>
</comment>
<feature type="region of interest" description="Disordered" evidence="1">
    <location>
        <begin position="27"/>
        <end position="70"/>
    </location>
</feature>
<evidence type="ECO:0000313" key="3">
    <source>
        <dbReference type="Proteomes" id="UP001283361"/>
    </source>
</evidence>
<dbReference type="EMBL" id="JAWDGP010007328">
    <property type="protein sequence ID" value="KAK3725732.1"/>
    <property type="molecule type" value="Genomic_DNA"/>
</dbReference>